<feature type="non-terminal residue" evidence="1">
    <location>
        <position position="1"/>
    </location>
</feature>
<evidence type="ECO:0000313" key="2">
    <source>
        <dbReference type="Proteomes" id="UP000789375"/>
    </source>
</evidence>
<gene>
    <name evidence="1" type="ORF">FMOSSE_LOCUS15744</name>
</gene>
<name>A0A9N9NHP5_FUNMO</name>
<dbReference type="Proteomes" id="UP000789375">
    <property type="component" value="Unassembled WGS sequence"/>
</dbReference>
<keyword evidence="2" id="KW-1185">Reference proteome</keyword>
<accession>A0A9N9NHP5</accession>
<feature type="non-terminal residue" evidence="1">
    <location>
        <position position="71"/>
    </location>
</feature>
<dbReference type="EMBL" id="CAJVPP010017626">
    <property type="protein sequence ID" value="CAG8733128.1"/>
    <property type="molecule type" value="Genomic_DNA"/>
</dbReference>
<evidence type="ECO:0000313" key="1">
    <source>
        <dbReference type="EMBL" id="CAG8733128.1"/>
    </source>
</evidence>
<sequence length="71" mass="8181">KSLLVWSIKYIETIIGKTKEILQASTARPHDSDSWNFLTDMFQPNSKANYNPYELTTLCVAQLLSSSRRLF</sequence>
<reference evidence="1" key="1">
    <citation type="submission" date="2021-06" db="EMBL/GenBank/DDBJ databases">
        <authorList>
            <person name="Kallberg Y."/>
            <person name="Tangrot J."/>
            <person name="Rosling A."/>
        </authorList>
    </citation>
    <scope>NUCLEOTIDE SEQUENCE</scope>
    <source>
        <strain evidence="1">87-6 pot B 2015</strain>
    </source>
</reference>
<proteinExistence type="predicted"/>
<organism evidence="1 2">
    <name type="scientific">Funneliformis mosseae</name>
    <name type="common">Endomycorrhizal fungus</name>
    <name type="synonym">Glomus mosseae</name>
    <dbReference type="NCBI Taxonomy" id="27381"/>
    <lineage>
        <taxon>Eukaryota</taxon>
        <taxon>Fungi</taxon>
        <taxon>Fungi incertae sedis</taxon>
        <taxon>Mucoromycota</taxon>
        <taxon>Glomeromycotina</taxon>
        <taxon>Glomeromycetes</taxon>
        <taxon>Glomerales</taxon>
        <taxon>Glomeraceae</taxon>
        <taxon>Funneliformis</taxon>
    </lineage>
</organism>
<comment type="caution">
    <text evidence="1">The sequence shown here is derived from an EMBL/GenBank/DDBJ whole genome shotgun (WGS) entry which is preliminary data.</text>
</comment>
<dbReference type="AlphaFoldDB" id="A0A9N9NHP5"/>
<protein>
    <submittedName>
        <fullName evidence="1">3789_t:CDS:1</fullName>
    </submittedName>
</protein>